<name>A0ABN1VU80_9MICO</name>
<sequence length="205" mass="21424">MTRLFVKICGISTRDAVAAGADSGADAIGFVFAPGSPRQVTAEQARSLMTELPSSIETVGVFRNQPIDTVLSTARSAGVTTVQLHGDEGDVEFDQLRAEGFGTIRAISIDDYRRLSFAGQLRPDDRLLIDAVTPGGGTAFDPSLLADAAPTGFWILAGGLTPQNVAELVRAGKPRGVDVSSGVEVSRGVKDPGLIHAFVDEARSA</sequence>
<evidence type="ECO:0000313" key="12">
    <source>
        <dbReference type="Proteomes" id="UP001500943"/>
    </source>
</evidence>
<dbReference type="InterPro" id="IPR001240">
    <property type="entry name" value="PRAI_dom"/>
</dbReference>
<dbReference type="Proteomes" id="UP001500943">
    <property type="component" value="Unassembled WGS sequence"/>
</dbReference>
<evidence type="ECO:0000256" key="4">
    <source>
        <dbReference type="ARBA" id="ARBA00022272"/>
    </source>
</evidence>
<dbReference type="InterPro" id="IPR013785">
    <property type="entry name" value="Aldolase_TIM"/>
</dbReference>
<evidence type="ECO:0000256" key="6">
    <source>
        <dbReference type="ARBA" id="ARBA00022822"/>
    </source>
</evidence>
<evidence type="ECO:0000256" key="3">
    <source>
        <dbReference type="ARBA" id="ARBA00012572"/>
    </source>
</evidence>
<evidence type="ECO:0000256" key="5">
    <source>
        <dbReference type="ARBA" id="ARBA00022605"/>
    </source>
</evidence>
<evidence type="ECO:0000313" key="11">
    <source>
        <dbReference type="EMBL" id="GAA1219420.1"/>
    </source>
</evidence>
<feature type="domain" description="N-(5'phosphoribosyl) anthranilate isomerase (PRAI)" evidence="10">
    <location>
        <begin position="6"/>
        <end position="200"/>
    </location>
</feature>
<organism evidence="11 12">
    <name type="scientific">Rhodoglobus aureus</name>
    <dbReference type="NCBI Taxonomy" id="191497"/>
    <lineage>
        <taxon>Bacteria</taxon>
        <taxon>Bacillati</taxon>
        <taxon>Actinomycetota</taxon>
        <taxon>Actinomycetes</taxon>
        <taxon>Micrococcales</taxon>
        <taxon>Microbacteriaceae</taxon>
        <taxon>Rhodoglobus</taxon>
    </lineage>
</organism>
<comment type="caution">
    <text evidence="11">The sequence shown here is derived from an EMBL/GenBank/DDBJ whole genome shotgun (WGS) entry which is preliminary data.</text>
</comment>
<comment type="similarity">
    <text evidence="9">Belongs to the TrpF family.</text>
</comment>
<dbReference type="RefSeq" id="WP_343925253.1">
    <property type="nucleotide sequence ID" value="NZ_BAAAKW010000032.1"/>
</dbReference>
<evidence type="ECO:0000259" key="10">
    <source>
        <dbReference type="Pfam" id="PF00697"/>
    </source>
</evidence>
<dbReference type="GO" id="GO:0016853">
    <property type="term" value="F:isomerase activity"/>
    <property type="evidence" value="ECO:0007669"/>
    <property type="project" value="UniProtKB-KW"/>
</dbReference>
<keyword evidence="7 9" id="KW-0057">Aromatic amino acid biosynthesis</keyword>
<comment type="catalytic activity">
    <reaction evidence="1 9">
        <text>N-(5-phospho-beta-D-ribosyl)anthranilate = 1-(2-carboxyphenylamino)-1-deoxy-D-ribulose 5-phosphate</text>
        <dbReference type="Rhea" id="RHEA:21540"/>
        <dbReference type="ChEBI" id="CHEBI:18277"/>
        <dbReference type="ChEBI" id="CHEBI:58613"/>
        <dbReference type="EC" id="5.3.1.24"/>
    </reaction>
</comment>
<dbReference type="HAMAP" id="MF_00135">
    <property type="entry name" value="PRAI"/>
    <property type="match status" value="1"/>
</dbReference>
<protein>
    <recommendedName>
        <fullName evidence="4 9">N-(5'-phosphoribosyl)anthranilate isomerase</fullName>
        <shortName evidence="9">PRAI</shortName>
        <ecNumber evidence="3 9">5.3.1.24</ecNumber>
    </recommendedName>
</protein>
<dbReference type="Pfam" id="PF00697">
    <property type="entry name" value="PRAI"/>
    <property type="match status" value="1"/>
</dbReference>
<dbReference type="PANTHER" id="PTHR42894:SF1">
    <property type="entry name" value="N-(5'-PHOSPHORIBOSYL)ANTHRANILATE ISOMERASE"/>
    <property type="match status" value="1"/>
</dbReference>
<keyword evidence="8 9" id="KW-0413">Isomerase</keyword>
<keyword evidence="12" id="KW-1185">Reference proteome</keyword>
<keyword evidence="6 9" id="KW-0822">Tryptophan biosynthesis</keyword>
<evidence type="ECO:0000256" key="9">
    <source>
        <dbReference type="HAMAP-Rule" id="MF_00135"/>
    </source>
</evidence>
<reference evidence="11 12" key="1">
    <citation type="journal article" date="2019" name="Int. J. Syst. Evol. Microbiol.">
        <title>The Global Catalogue of Microorganisms (GCM) 10K type strain sequencing project: providing services to taxonomists for standard genome sequencing and annotation.</title>
        <authorList>
            <consortium name="The Broad Institute Genomics Platform"/>
            <consortium name="The Broad Institute Genome Sequencing Center for Infectious Disease"/>
            <person name="Wu L."/>
            <person name="Ma J."/>
        </authorList>
    </citation>
    <scope>NUCLEOTIDE SEQUENCE [LARGE SCALE GENOMIC DNA]</scope>
    <source>
        <strain evidence="11 12">JCM 12762</strain>
    </source>
</reference>
<keyword evidence="5 9" id="KW-0028">Amino-acid biosynthesis</keyword>
<dbReference type="EMBL" id="BAAAKW010000032">
    <property type="protein sequence ID" value="GAA1219420.1"/>
    <property type="molecule type" value="Genomic_DNA"/>
</dbReference>
<gene>
    <name evidence="9" type="primary">trpF</name>
    <name evidence="11" type="ORF">GCM10009655_18630</name>
</gene>
<evidence type="ECO:0000256" key="8">
    <source>
        <dbReference type="ARBA" id="ARBA00023235"/>
    </source>
</evidence>
<evidence type="ECO:0000256" key="1">
    <source>
        <dbReference type="ARBA" id="ARBA00001164"/>
    </source>
</evidence>
<dbReference type="Gene3D" id="3.20.20.70">
    <property type="entry name" value="Aldolase class I"/>
    <property type="match status" value="1"/>
</dbReference>
<comment type="pathway">
    <text evidence="2 9">Amino-acid biosynthesis; L-tryptophan biosynthesis; L-tryptophan from chorismate: step 3/5.</text>
</comment>
<dbReference type="EC" id="5.3.1.24" evidence="3 9"/>
<dbReference type="InterPro" id="IPR011060">
    <property type="entry name" value="RibuloseP-bd_barrel"/>
</dbReference>
<evidence type="ECO:0000256" key="2">
    <source>
        <dbReference type="ARBA" id="ARBA00004664"/>
    </source>
</evidence>
<dbReference type="InterPro" id="IPR044643">
    <property type="entry name" value="TrpF_fam"/>
</dbReference>
<dbReference type="CDD" id="cd00405">
    <property type="entry name" value="PRAI"/>
    <property type="match status" value="1"/>
</dbReference>
<accession>A0ABN1VU80</accession>
<evidence type="ECO:0000256" key="7">
    <source>
        <dbReference type="ARBA" id="ARBA00023141"/>
    </source>
</evidence>
<proteinExistence type="inferred from homology"/>
<dbReference type="PANTHER" id="PTHR42894">
    <property type="entry name" value="N-(5'-PHOSPHORIBOSYL)ANTHRANILATE ISOMERASE"/>
    <property type="match status" value="1"/>
</dbReference>
<dbReference type="SUPFAM" id="SSF51366">
    <property type="entry name" value="Ribulose-phoshate binding barrel"/>
    <property type="match status" value="1"/>
</dbReference>